<dbReference type="InterPro" id="IPR007125">
    <property type="entry name" value="H2A/H2B/H3"/>
</dbReference>
<proteinExistence type="inferred from homology"/>
<protein>
    <recommendedName>
        <fullName evidence="4">Core Histone H2A/H2B/H3 domain-containing protein</fullName>
    </recommendedName>
</protein>
<gene>
    <name evidence="5" type="ORF">CCMP2556_LOCUS33832</name>
</gene>
<dbReference type="InterPro" id="IPR023673">
    <property type="entry name" value="Ribosomal_uL1_CS"/>
</dbReference>
<dbReference type="InterPro" id="IPR023674">
    <property type="entry name" value="Ribosomal_uL1-like"/>
</dbReference>
<dbReference type="Proteomes" id="UP001642484">
    <property type="component" value="Unassembled WGS sequence"/>
</dbReference>
<evidence type="ECO:0000256" key="1">
    <source>
        <dbReference type="ARBA" id="ARBA00010531"/>
    </source>
</evidence>
<dbReference type="PANTHER" id="PTHR23105">
    <property type="entry name" value="RIBOSOMAL PROTEIN L7AE FAMILY MEMBER"/>
    <property type="match status" value="1"/>
</dbReference>
<keyword evidence="6" id="KW-1185">Reference proteome</keyword>
<accession>A0ABP0P2A5</accession>
<dbReference type="Pfam" id="PF00687">
    <property type="entry name" value="Ribosomal_L1"/>
    <property type="match status" value="1"/>
</dbReference>
<dbReference type="SUPFAM" id="SSF47113">
    <property type="entry name" value="Histone-fold"/>
    <property type="match status" value="1"/>
</dbReference>
<dbReference type="CDD" id="cd00403">
    <property type="entry name" value="Ribosomal_L1"/>
    <property type="match status" value="1"/>
</dbReference>
<name>A0ABP0P2A5_9DINO</name>
<dbReference type="SUPFAM" id="SSF56808">
    <property type="entry name" value="Ribosomal protein L1"/>
    <property type="match status" value="1"/>
</dbReference>
<feature type="domain" description="Core Histone H2A/H2B/H3" evidence="4">
    <location>
        <begin position="478"/>
        <end position="520"/>
    </location>
</feature>
<dbReference type="EMBL" id="CAXAMN010022370">
    <property type="protein sequence ID" value="CAK9068825.1"/>
    <property type="molecule type" value="Genomic_DNA"/>
</dbReference>
<organism evidence="5 6">
    <name type="scientific">Durusdinium trenchii</name>
    <dbReference type="NCBI Taxonomy" id="1381693"/>
    <lineage>
        <taxon>Eukaryota</taxon>
        <taxon>Sar</taxon>
        <taxon>Alveolata</taxon>
        <taxon>Dinophyceae</taxon>
        <taxon>Suessiales</taxon>
        <taxon>Symbiodiniaceae</taxon>
        <taxon>Durusdinium</taxon>
    </lineage>
</organism>
<evidence type="ECO:0000313" key="6">
    <source>
        <dbReference type="Proteomes" id="UP001642484"/>
    </source>
</evidence>
<evidence type="ECO:0000256" key="3">
    <source>
        <dbReference type="ARBA" id="ARBA00023274"/>
    </source>
</evidence>
<dbReference type="Gene3D" id="3.30.190.20">
    <property type="match status" value="1"/>
</dbReference>
<sequence length="741" mass="80775">MTPLRRLADSFDAFLASQVLIPQIPRLLGPGLNKAGKFPTLVQHSDNLETKVTEVRSQVKFQLKKVLCMGVAVGNVQMTPDELRQNCLMAINFLVSLLKKNWNNVIKELLGKGSVVESLDLKEAPDILAQVLSDEELGRFTTKLVDVSDTAKAQGCAGSWVKKLCYHSSSNAPLGVAVNLLGTINVFEAVKALAEQEVPSATEAFSSSLSSVLACASESDGKILALTDDMPRAQRQWQFHVEQTFSFRDLSIEKDELASVRDWLRKGARGLKLLTADLSTPQATGVASARLYARFNRRTGCVRGGGKQFHVDGSVNEPLKAVRVKCCAGEEREARNRKGGAGRVTVAELKRVLDCADALLESGCKPTPSAVAMEVGDWCASYPCRSEAQATDAGQVNANHKKLSCGLINALMPLIIDFHGPCGTLNLTWKKSATCEEEEDEDVGAIAQKPQKQLRKKVAIKKSTCFQENESQGHSRPTGAGYRVEAEAALARQTATEDIMEQVFRDSVCLARHARRSTLVSMRANFGDPLLRLEPGNWLKTGGLEKLSQSPTLPLVLFLGLLPIMLQAHLFLLKETTTGLRPLTIFGVGREIGLTSGPTKAVKAAILGRRFEIEVSGTTGFHHVADVARLFVETLGGAVRQPGAHVCGIKGHVVSYEEFLKEAAKIVPEVAKLAWIKPQAPEVPIHGDVDEAPLHMLTQRETIHMTLKEAIAEMVRRYQDLKARGKLRDQDLGQEPPVAKL</sequence>
<keyword evidence="3" id="KW-0687">Ribonucleoprotein</keyword>
<dbReference type="InterPro" id="IPR050257">
    <property type="entry name" value="eL8/uL1-like"/>
</dbReference>
<evidence type="ECO:0000256" key="2">
    <source>
        <dbReference type="ARBA" id="ARBA00022980"/>
    </source>
</evidence>
<dbReference type="PROSITE" id="PS01199">
    <property type="entry name" value="RIBOSOMAL_L1"/>
    <property type="match status" value="1"/>
</dbReference>
<evidence type="ECO:0000259" key="4">
    <source>
        <dbReference type="Pfam" id="PF00125"/>
    </source>
</evidence>
<dbReference type="Gene3D" id="1.10.20.10">
    <property type="entry name" value="Histone, subunit A"/>
    <property type="match status" value="1"/>
</dbReference>
<dbReference type="InterPro" id="IPR028364">
    <property type="entry name" value="Ribosomal_uL1/biogenesis"/>
</dbReference>
<dbReference type="Gene3D" id="3.40.50.790">
    <property type="match status" value="1"/>
</dbReference>
<dbReference type="InterPro" id="IPR016095">
    <property type="entry name" value="Ribosomal_uL1_3-a/b-sand"/>
</dbReference>
<keyword evidence="2" id="KW-0689">Ribosomal protein</keyword>
<evidence type="ECO:0000313" key="5">
    <source>
        <dbReference type="EMBL" id="CAK9068825.1"/>
    </source>
</evidence>
<comment type="similarity">
    <text evidence="1">Belongs to the universal ribosomal protein uL1 family.</text>
</comment>
<dbReference type="InterPro" id="IPR009072">
    <property type="entry name" value="Histone-fold"/>
</dbReference>
<reference evidence="5 6" key="1">
    <citation type="submission" date="2024-02" db="EMBL/GenBank/DDBJ databases">
        <authorList>
            <person name="Chen Y."/>
            <person name="Shah S."/>
            <person name="Dougan E. K."/>
            <person name="Thang M."/>
            <person name="Chan C."/>
        </authorList>
    </citation>
    <scope>NUCLEOTIDE SEQUENCE [LARGE SCALE GENOMIC DNA]</scope>
</reference>
<comment type="caution">
    <text evidence="5">The sequence shown here is derived from an EMBL/GenBank/DDBJ whole genome shotgun (WGS) entry which is preliminary data.</text>
</comment>
<dbReference type="Pfam" id="PF00125">
    <property type="entry name" value="Histone"/>
    <property type="match status" value="1"/>
</dbReference>